<organism evidence="1 2">
    <name type="scientific">Acaulospora colombiana</name>
    <dbReference type="NCBI Taxonomy" id="27376"/>
    <lineage>
        <taxon>Eukaryota</taxon>
        <taxon>Fungi</taxon>
        <taxon>Fungi incertae sedis</taxon>
        <taxon>Mucoromycota</taxon>
        <taxon>Glomeromycotina</taxon>
        <taxon>Glomeromycetes</taxon>
        <taxon>Diversisporales</taxon>
        <taxon>Acaulosporaceae</taxon>
        <taxon>Acaulospora</taxon>
    </lineage>
</organism>
<dbReference type="Proteomes" id="UP000789525">
    <property type="component" value="Unassembled WGS sequence"/>
</dbReference>
<accession>A0ACA9LQK5</accession>
<dbReference type="EMBL" id="CAJVPT010007595">
    <property type="protein sequence ID" value="CAG8543105.1"/>
    <property type="molecule type" value="Genomic_DNA"/>
</dbReference>
<evidence type="ECO:0000313" key="2">
    <source>
        <dbReference type="Proteomes" id="UP000789525"/>
    </source>
</evidence>
<gene>
    <name evidence="1" type="ORF">ACOLOM_LOCUS4549</name>
</gene>
<name>A0ACA9LQK5_9GLOM</name>
<keyword evidence="2" id="KW-1185">Reference proteome</keyword>
<comment type="caution">
    <text evidence="1">The sequence shown here is derived from an EMBL/GenBank/DDBJ whole genome shotgun (WGS) entry which is preliminary data.</text>
</comment>
<protein>
    <submittedName>
        <fullName evidence="1">7248_t:CDS:1</fullName>
    </submittedName>
</protein>
<proteinExistence type="predicted"/>
<reference evidence="1" key="1">
    <citation type="submission" date="2021-06" db="EMBL/GenBank/DDBJ databases">
        <authorList>
            <person name="Kallberg Y."/>
            <person name="Tangrot J."/>
            <person name="Rosling A."/>
        </authorList>
    </citation>
    <scope>NUCLEOTIDE SEQUENCE</scope>
    <source>
        <strain evidence="1">CL356</strain>
    </source>
</reference>
<evidence type="ECO:0000313" key="1">
    <source>
        <dbReference type="EMBL" id="CAG8543105.1"/>
    </source>
</evidence>
<sequence length="84" mass="9592">MGTRNMENIPEAVNKSEFIPYTKSYDREDPQVESFTKSKSTGLTIQFKRRLSLSAESQEKVKILKLDESTESMEIDNTDIGDTI</sequence>